<reference evidence="2 3" key="1">
    <citation type="submission" date="2020-02" db="EMBL/GenBank/DDBJ databases">
        <title>Out from the shadows clarifying the taxonomy of the family Cryomorphaceae and related taxa by utilizing the GTDB taxonomic framework.</title>
        <authorList>
            <person name="Bowman J.P."/>
        </authorList>
    </citation>
    <scope>NUCLEOTIDE SEQUENCE [LARGE SCALE GENOMIC DNA]</scope>
    <source>
        <strain evidence="2 3">QSSC 1-22</strain>
    </source>
</reference>
<evidence type="ECO:0000259" key="1">
    <source>
        <dbReference type="Pfam" id="PF13649"/>
    </source>
</evidence>
<keyword evidence="2" id="KW-0489">Methyltransferase</keyword>
<name>A0A7K3WS05_9FLAO</name>
<organism evidence="2 3">
    <name type="scientific">Cryomorpha ignava</name>
    <dbReference type="NCBI Taxonomy" id="101383"/>
    <lineage>
        <taxon>Bacteria</taxon>
        <taxon>Pseudomonadati</taxon>
        <taxon>Bacteroidota</taxon>
        <taxon>Flavobacteriia</taxon>
        <taxon>Flavobacteriales</taxon>
        <taxon>Cryomorphaceae</taxon>
        <taxon>Cryomorpha</taxon>
    </lineage>
</organism>
<dbReference type="InterPro" id="IPR041698">
    <property type="entry name" value="Methyltransf_25"/>
</dbReference>
<keyword evidence="3" id="KW-1185">Reference proteome</keyword>
<dbReference type="AlphaFoldDB" id="A0A7K3WS05"/>
<sequence>MNNLPSDFWNERYADAEYAYGIAPNDFFKAQLDAIKPGDILLPAEGEGRNALHAAKQGWNVTAFDSSSGGRKKAIQLSLDHGVAMHYEVADVLEFKTNKKFDVLGFIYAHFPIEIRKAANQRLIELLKPGGIVIFEAFAKTQLGNPSGGPKSLEMLFSIEEIEAEFSGIQFILMEEKFIQLNEGQFHQGKADVIRFVGIKE</sequence>
<accession>A0A7K3WS05</accession>
<keyword evidence="2" id="KW-0808">Transferase</keyword>
<dbReference type="CDD" id="cd02440">
    <property type="entry name" value="AdoMet_MTases"/>
    <property type="match status" value="1"/>
</dbReference>
<dbReference type="GO" id="GO:0032259">
    <property type="term" value="P:methylation"/>
    <property type="evidence" value="ECO:0007669"/>
    <property type="project" value="UniProtKB-KW"/>
</dbReference>
<evidence type="ECO:0000313" key="3">
    <source>
        <dbReference type="Proteomes" id="UP000486602"/>
    </source>
</evidence>
<comment type="caution">
    <text evidence="2">The sequence shown here is derived from an EMBL/GenBank/DDBJ whole genome shotgun (WGS) entry which is preliminary data.</text>
</comment>
<evidence type="ECO:0000313" key="2">
    <source>
        <dbReference type="EMBL" id="NEN24264.1"/>
    </source>
</evidence>
<dbReference type="Proteomes" id="UP000486602">
    <property type="component" value="Unassembled WGS sequence"/>
</dbReference>
<dbReference type="GO" id="GO:0008168">
    <property type="term" value="F:methyltransferase activity"/>
    <property type="evidence" value="ECO:0007669"/>
    <property type="project" value="UniProtKB-KW"/>
</dbReference>
<dbReference type="Pfam" id="PF13649">
    <property type="entry name" value="Methyltransf_25"/>
    <property type="match status" value="1"/>
</dbReference>
<dbReference type="EMBL" id="JAAGVY010000022">
    <property type="protein sequence ID" value="NEN24264.1"/>
    <property type="molecule type" value="Genomic_DNA"/>
</dbReference>
<protein>
    <submittedName>
        <fullName evidence="2">Class I SAM-dependent methyltransferase</fullName>
    </submittedName>
</protein>
<proteinExistence type="predicted"/>
<gene>
    <name evidence="2" type="ORF">G3O08_12195</name>
</gene>
<feature type="domain" description="Methyltransferase" evidence="1">
    <location>
        <begin position="44"/>
        <end position="131"/>
    </location>
</feature>
<dbReference type="RefSeq" id="WP_163285656.1">
    <property type="nucleotide sequence ID" value="NZ_JAAGVY010000022.1"/>
</dbReference>
<dbReference type="SUPFAM" id="SSF53335">
    <property type="entry name" value="S-adenosyl-L-methionine-dependent methyltransferases"/>
    <property type="match status" value="1"/>
</dbReference>
<dbReference type="Gene3D" id="3.40.50.150">
    <property type="entry name" value="Vaccinia Virus protein VP39"/>
    <property type="match status" value="1"/>
</dbReference>
<dbReference type="InterPro" id="IPR029063">
    <property type="entry name" value="SAM-dependent_MTases_sf"/>
</dbReference>